<dbReference type="PANTHER" id="PTHR12835:SF5">
    <property type="entry name" value="BIOTIN--PROTEIN LIGASE"/>
    <property type="match status" value="1"/>
</dbReference>
<evidence type="ECO:0000256" key="1">
    <source>
        <dbReference type="ARBA" id="ARBA00022598"/>
    </source>
</evidence>
<dbReference type="PROSITE" id="PS51733">
    <property type="entry name" value="BPL_LPL_CATALYTIC"/>
    <property type="match status" value="1"/>
</dbReference>
<proteinExistence type="predicted"/>
<dbReference type="Proteomes" id="UP000008204">
    <property type="component" value="Chromosome"/>
</dbReference>
<dbReference type="GO" id="GO:0004077">
    <property type="term" value="F:biotin--[biotin carboxyl-carrier protein] ligase activity"/>
    <property type="evidence" value="ECO:0007669"/>
    <property type="project" value="InterPro"/>
</dbReference>
<feature type="domain" description="BPL/LPL catalytic" evidence="2">
    <location>
        <begin position="16"/>
        <end position="199"/>
    </location>
</feature>
<dbReference type="SUPFAM" id="SSF55681">
    <property type="entry name" value="Class II aaRS and biotin synthetases"/>
    <property type="match status" value="1"/>
</dbReference>
<gene>
    <name evidence="3" type="ordered locus">PCC8801_2770</name>
</gene>
<dbReference type="CDD" id="cd16442">
    <property type="entry name" value="BPL"/>
    <property type="match status" value="1"/>
</dbReference>
<keyword evidence="1 3" id="KW-0436">Ligase</keyword>
<dbReference type="OrthoDB" id="9807064at2"/>
<dbReference type="InterPro" id="IPR004408">
    <property type="entry name" value="Biotin_CoA_COase_ligase"/>
</dbReference>
<dbReference type="EMBL" id="CP001287">
    <property type="protein sequence ID" value="ACK66771.1"/>
    <property type="molecule type" value="Genomic_DNA"/>
</dbReference>
<dbReference type="NCBIfam" id="TIGR00121">
    <property type="entry name" value="birA_ligase"/>
    <property type="match status" value="1"/>
</dbReference>
<reference evidence="4" key="1">
    <citation type="journal article" date="2011" name="MBio">
        <title>Novel metabolic attributes of the genus Cyanothece, comprising a group of unicellular nitrogen-fixing Cyanobacteria.</title>
        <authorList>
            <person name="Bandyopadhyay A."/>
            <person name="Elvitigala T."/>
            <person name="Welsh E."/>
            <person name="Stockel J."/>
            <person name="Liberton M."/>
            <person name="Min H."/>
            <person name="Sherman L.A."/>
            <person name="Pakrasi H.B."/>
        </authorList>
    </citation>
    <scope>NUCLEOTIDE SEQUENCE [LARGE SCALE GENOMIC DNA]</scope>
    <source>
        <strain evidence="4">PCC 8801</strain>
    </source>
</reference>
<dbReference type="HOGENOM" id="CLU_051096_6_0_3"/>
<dbReference type="Pfam" id="PF03099">
    <property type="entry name" value="BPL_LplA_LipB"/>
    <property type="match status" value="1"/>
</dbReference>
<dbReference type="Gene3D" id="3.30.930.10">
    <property type="entry name" value="Bira Bifunctional Protein, Domain 2"/>
    <property type="match status" value="1"/>
</dbReference>
<name>B7K5N8_RIPO1</name>
<dbReference type="GO" id="GO:0005737">
    <property type="term" value="C:cytoplasm"/>
    <property type="evidence" value="ECO:0007669"/>
    <property type="project" value="TreeGrafter"/>
</dbReference>
<protein>
    <submittedName>
        <fullName evidence="3">Biotin/acetyl-CoA-carboxylase ligase</fullName>
    </submittedName>
</protein>
<keyword evidence="4" id="KW-1185">Reference proteome</keyword>
<evidence type="ECO:0000313" key="4">
    <source>
        <dbReference type="Proteomes" id="UP000008204"/>
    </source>
</evidence>
<sequence length="269" mass="29420">MTLNQELLKKHLATITDVPSLSQLSLYYFDTIPSTNQMAWELLDQGKKPPFVAIASQQTAGRGQWGRSWQSSPGGLYLSVAIAPSILTQHFPHLTLFSGWGIADVLNHYQIPVRLKWPNDLIIEGQKLGGIKTEIRTQNNQINYAVIGVGINYSNTVPTTGITLESWATNSGNFLTISSLEQLATIVIQGLFNGYEYYLNYGSDQLLTAYLKLFDGLGRSIMIEGVPGTILGVTSQGELTVRLHSQGSSTQINLPPGSISLGYFETGNP</sequence>
<accession>B7K5N8</accession>
<evidence type="ECO:0000313" key="3">
    <source>
        <dbReference type="EMBL" id="ACK66771.1"/>
    </source>
</evidence>
<organism evidence="3 4">
    <name type="scientific">Rippkaea orientalis (strain PCC 8801 / RF-1)</name>
    <name type="common">Cyanothece sp. (strain PCC 8801)</name>
    <dbReference type="NCBI Taxonomy" id="41431"/>
    <lineage>
        <taxon>Bacteria</taxon>
        <taxon>Bacillati</taxon>
        <taxon>Cyanobacteriota</taxon>
        <taxon>Cyanophyceae</taxon>
        <taxon>Oscillatoriophycideae</taxon>
        <taxon>Chroococcales</taxon>
        <taxon>Aphanothecaceae</taxon>
        <taxon>Rippkaea</taxon>
        <taxon>Rippkaea orientalis</taxon>
    </lineage>
</organism>
<dbReference type="eggNOG" id="COG0340">
    <property type="taxonomic scope" value="Bacteria"/>
</dbReference>
<dbReference type="RefSeq" id="WP_012596038.1">
    <property type="nucleotide sequence ID" value="NC_011726.1"/>
</dbReference>
<evidence type="ECO:0000259" key="2">
    <source>
        <dbReference type="PROSITE" id="PS51733"/>
    </source>
</evidence>
<dbReference type="KEGG" id="cyp:PCC8801_2770"/>
<dbReference type="InterPro" id="IPR004143">
    <property type="entry name" value="BPL_LPL_catalytic"/>
</dbReference>
<dbReference type="PANTHER" id="PTHR12835">
    <property type="entry name" value="BIOTIN PROTEIN LIGASE"/>
    <property type="match status" value="1"/>
</dbReference>
<dbReference type="InterPro" id="IPR045864">
    <property type="entry name" value="aa-tRNA-synth_II/BPL/LPL"/>
</dbReference>
<dbReference type="STRING" id="41431.PCC8801_2770"/>
<dbReference type="AlphaFoldDB" id="B7K5N8"/>